<keyword evidence="2" id="KW-1185">Reference proteome</keyword>
<name>A0A2P6MS61_9EUKA</name>
<accession>A0A2P6MS61</accession>
<gene>
    <name evidence="1" type="ORF">PROFUN_15666</name>
</gene>
<organism evidence="1 2">
    <name type="scientific">Planoprotostelium fungivorum</name>
    <dbReference type="NCBI Taxonomy" id="1890364"/>
    <lineage>
        <taxon>Eukaryota</taxon>
        <taxon>Amoebozoa</taxon>
        <taxon>Evosea</taxon>
        <taxon>Variosea</taxon>
        <taxon>Cavosteliida</taxon>
        <taxon>Cavosteliaceae</taxon>
        <taxon>Planoprotostelium</taxon>
    </lineage>
</organism>
<dbReference type="EMBL" id="MDYQ01000458">
    <property type="protein sequence ID" value="PRP74534.1"/>
    <property type="molecule type" value="Genomic_DNA"/>
</dbReference>
<evidence type="ECO:0000313" key="1">
    <source>
        <dbReference type="EMBL" id="PRP74534.1"/>
    </source>
</evidence>
<dbReference type="InParanoid" id="A0A2P6MS61"/>
<evidence type="ECO:0000313" key="2">
    <source>
        <dbReference type="Proteomes" id="UP000241769"/>
    </source>
</evidence>
<proteinExistence type="predicted"/>
<comment type="caution">
    <text evidence="1">The sequence shown here is derived from an EMBL/GenBank/DDBJ whole genome shotgun (WGS) entry which is preliminary data.</text>
</comment>
<sequence>MHHPNLGSLVRTPAPHIKTLNWTSDQHQQRCKQALHPKQRNLRSGKPSRLQQEHLNQLKGKNGVCHSHATDSSLILSQVDSGINSIISTVETNHPLPLADNRWDSSIQYLLNK</sequence>
<reference evidence="1 2" key="1">
    <citation type="journal article" date="2018" name="Genome Biol. Evol.">
        <title>Multiple Roots of Fruiting Body Formation in Amoebozoa.</title>
        <authorList>
            <person name="Hillmann F."/>
            <person name="Forbes G."/>
            <person name="Novohradska S."/>
            <person name="Ferling I."/>
            <person name="Riege K."/>
            <person name="Groth M."/>
            <person name="Westermann M."/>
            <person name="Marz M."/>
            <person name="Spaller T."/>
            <person name="Winckler T."/>
            <person name="Schaap P."/>
            <person name="Glockner G."/>
        </authorList>
    </citation>
    <scope>NUCLEOTIDE SEQUENCE [LARGE SCALE GENOMIC DNA]</scope>
    <source>
        <strain evidence="1 2">Jena</strain>
    </source>
</reference>
<protein>
    <submittedName>
        <fullName evidence="1">Uncharacterized protein</fullName>
    </submittedName>
</protein>
<dbReference type="AlphaFoldDB" id="A0A2P6MS61"/>
<dbReference type="Proteomes" id="UP000241769">
    <property type="component" value="Unassembled WGS sequence"/>
</dbReference>